<reference evidence="4 5" key="1">
    <citation type="journal article" date="2006" name="J. Bacteriol.">
        <title>Complete genome sequence of the dehalorespiring bacterium Desulfitobacterium hafniense Y51 and comparison with Dehalococcoides ethenogenes 195.</title>
        <authorList>
            <person name="Nonaka H."/>
            <person name="Keresztes G."/>
            <person name="Shinoda Y."/>
            <person name="Ikenaga Y."/>
            <person name="Abe M."/>
            <person name="Naito K."/>
            <person name="Inatomi K."/>
            <person name="Furukawa K."/>
            <person name="Inui M."/>
            <person name="Yukawa H."/>
        </authorList>
    </citation>
    <scope>NUCLEOTIDE SEQUENCE [LARGE SCALE GENOMIC DNA]</scope>
    <source>
        <strain evidence="4 5">Y51</strain>
    </source>
</reference>
<comment type="similarity">
    <text evidence="1">Belongs to the CdaR family.</text>
</comment>
<evidence type="ECO:0000259" key="2">
    <source>
        <dbReference type="Pfam" id="PF13556"/>
    </source>
</evidence>
<dbReference type="PANTHER" id="PTHR33744">
    <property type="entry name" value="CARBOHYDRATE DIACID REGULATOR"/>
    <property type="match status" value="1"/>
</dbReference>
<dbReference type="STRING" id="138119.DSY2608"/>
<dbReference type="PANTHER" id="PTHR33744:SF1">
    <property type="entry name" value="DNA-BINDING TRANSCRIPTIONAL ACTIVATOR ADER"/>
    <property type="match status" value="1"/>
</dbReference>
<gene>
    <name evidence="4" type="ordered locus">DSY2608</name>
</gene>
<dbReference type="AlphaFoldDB" id="Q24U95"/>
<dbReference type="InterPro" id="IPR042070">
    <property type="entry name" value="PucR_C-HTH_sf"/>
</dbReference>
<evidence type="ECO:0008006" key="6">
    <source>
        <dbReference type="Google" id="ProtNLM"/>
    </source>
</evidence>
<dbReference type="InterPro" id="IPR041522">
    <property type="entry name" value="CdaR_GGDEF"/>
</dbReference>
<feature type="domain" description="CdaR GGDEF-like" evidence="3">
    <location>
        <begin position="166"/>
        <end position="285"/>
    </location>
</feature>
<dbReference type="EMBL" id="AP008230">
    <property type="protein sequence ID" value="BAE84397.1"/>
    <property type="molecule type" value="Genomic_DNA"/>
</dbReference>
<keyword evidence="5" id="KW-1185">Reference proteome</keyword>
<dbReference type="Pfam" id="PF13556">
    <property type="entry name" value="HTH_30"/>
    <property type="match status" value="1"/>
</dbReference>
<dbReference type="Gene3D" id="1.10.10.2840">
    <property type="entry name" value="PucR C-terminal helix-turn-helix domain"/>
    <property type="match status" value="1"/>
</dbReference>
<protein>
    <recommendedName>
        <fullName evidence="6">Transcriptional regulator, CdaR</fullName>
    </recommendedName>
</protein>
<organism evidence="4 5">
    <name type="scientific">Desulfitobacterium hafniense (strain Y51)</name>
    <dbReference type="NCBI Taxonomy" id="138119"/>
    <lineage>
        <taxon>Bacteria</taxon>
        <taxon>Bacillati</taxon>
        <taxon>Bacillota</taxon>
        <taxon>Clostridia</taxon>
        <taxon>Eubacteriales</taxon>
        <taxon>Desulfitobacteriaceae</taxon>
        <taxon>Desulfitobacterium</taxon>
    </lineage>
</organism>
<dbReference type="HOGENOM" id="CLU_696236_0_0_9"/>
<sequence length="410" mass="47997">MQRSIKMAHTDEVKVSLTHSVLEMNNLEHVLSYLRESTGRNVIISDYKGTIYNLGSDQEQLPQSFFDIILNWDEGSSYLWDEELLTLCYKVGTSEKDGFIFVEPVHSEECHELIPSLEKASLAVKTYFNLAHSMEKLNNVYTNNFIADILLCNINIKELLKQNSFLLNYDLNNLYYVCIMLTDRILTEIEKQALLAYTRDWLKLNKLDIFCTVWDNKYLVHICPTHYDVKILDVDSGWKKSLDNITRYHEDVRKKFNFKATFGIGNKYLIDKLHLSYQEALYAIHLSELTGNGNQVRHIYDLGVYSLIFSNSLDHLKSLYKKYLNALILHDKVNNSMLLDTLRCYFDANLNINETAERLFLHINTLRYRLKRVEELTNTSFQKAYDRTNLYIALKVYDVLGRLELIDPSQ</sequence>
<feature type="domain" description="PucR C-terminal helix-turn-helix" evidence="2">
    <location>
        <begin position="338"/>
        <end position="396"/>
    </location>
</feature>
<dbReference type="InterPro" id="IPR051448">
    <property type="entry name" value="CdaR-like_regulators"/>
</dbReference>
<dbReference type="InterPro" id="IPR025736">
    <property type="entry name" value="PucR_C-HTH_dom"/>
</dbReference>
<dbReference type="Proteomes" id="UP000001946">
    <property type="component" value="Chromosome"/>
</dbReference>
<evidence type="ECO:0000259" key="3">
    <source>
        <dbReference type="Pfam" id="PF17853"/>
    </source>
</evidence>
<name>Q24U95_DESHY</name>
<evidence type="ECO:0000313" key="4">
    <source>
        <dbReference type="EMBL" id="BAE84397.1"/>
    </source>
</evidence>
<proteinExistence type="inferred from homology"/>
<evidence type="ECO:0000256" key="1">
    <source>
        <dbReference type="ARBA" id="ARBA00006754"/>
    </source>
</evidence>
<dbReference type="Pfam" id="PF17853">
    <property type="entry name" value="GGDEF_2"/>
    <property type="match status" value="1"/>
</dbReference>
<evidence type="ECO:0000313" key="5">
    <source>
        <dbReference type="Proteomes" id="UP000001946"/>
    </source>
</evidence>
<accession>Q24U95</accession>
<dbReference type="eggNOG" id="COG3835">
    <property type="taxonomic scope" value="Bacteria"/>
</dbReference>
<dbReference type="KEGG" id="dsy:DSY2608"/>